<organism evidence="1 2">
    <name type="scientific">Psophocarpus tetragonolobus</name>
    <name type="common">Winged bean</name>
    <name type="synonym">Dolichos tetragonolobus</name>
    <dbReference type="NCBI Taxonomy" id="3891"/>
    <lineage>
        <taxon>Eukaryota</taxon>
        <taxon>Viridiplantae</taxon>
        <taxon>Streptophyta</taxon>
        <taxon>Embryophyta</taxon>
        <taxon>Tracheophyta</taxon>
        <taxon>Spermatophyta</taxon>
        <taxon>Magnoliopsida</taxon>
        <taxon>eudicotyledons</taxon>
        <taxon>Gunneridae</taxon>
        <taxon>Pentapetalae</taxon>
        <taxon>rosids</taxon>
        <taxon>fabids</taxon>
        <taxon>Fabales</taxon>
        <taxon>Fabaceae</taxon>
        <taxon>Papilionoideae</taxon>
        <taxon>50 kb inversion clade</taxon>
        <taxon>NPAAA clade</taxon>
        <taxon>indigoferoid/millettioid clade</taxon>
        <taxon>Phaseoleae</taxon>
        <taxon>Psophocarpus</taxon>
    </lineage>
</organism>
<name>A0AAN9S5U5_PSOTE</name>
<reference evidence="1 2" key="1">
    <citation type="submission" date="2024-01" db="EMBL/GenBank/DDBJ databases">
        <title>The genomes of 5 underutilized Papilionoideae crops provide insights into root nodulation and disease resistanc.</title>
        <authorList>
            <person name="Jiang F."/>
        </authorList>
    </citation>
    <scope>NUCLEOTIDE SEQUENCE [LARGE SCALE GENOMIC DNA]</scope>
    <source>
        <strain evidence="1">DUOXIRENSHENG_FW03</strain>
        <tissue evidence="1">Leaves</tissue>
    </source>
</reference>
<keyword evidence="2" id="KW-1185">Reference proteome</keyword>
<evidence type="ECO:0000313" key="1">
    <source>
        <dbReference type="EMBL" id="KAK7389586.1"/>
    </source>
</evidence>
<dbReference type="Proteomes" id="UP001386955">
    <property type="component" value="Unassembled WGS sequence"/>
</dbReference>
<dbReference type="EMBL" id="JAYMYS010000006">
    <property type="protein sequence ID" value="KAK7389586.1"/>
    <property type="molecule type" value="Genomic_DNA"/>
</dbReference>
<evidence type="ECO:0000313" key="2">
    <source>
        <dbReference type="Proteomes" id="UP001386955"/>
    </source>
</evidence>
<gene>
    <name evidence="1" type="ORF">VNO78_24745</name>
</gene>
<proteinExistence type="predicted"/>
<protein>
    <submittedName>
        <fullName evidence="1">Uncharacterized protein</fullName>
    </submittedName>
</protein>
<dbReference type="AlphaFoldDB" id="A0AAN9S5U5"/>
<comment type="caution">
    <text evidence="1">The sequence shown here is derived from an EMBL/GenBank/DDBJ whole genome shotgun (WGS) entry which is preliminary data.</text>
</comment>
<accession>A0AAN9S5U5</accession>
<sequence length="91" mass="10435">MIVLTSLVSIGHADTCILCVIMRVLDYLRQCFFSFIWPVIHRLLLAFDNRSEVVFTGHASCFQQYVFLAMGSVVKKMNIIDAAREEYNTIT</sequence>